<accession>A0A809S2X9</accession>
<dbReference type="Pfam" id="PF13522">
    <property type="entry name" value="GATase_6"/>
    <property type="match status" value="1"/>
</dbReference>
<reference evidence="13" key="1">
    <citation type="journal article" name="DNA Res.">
        <title>The physiological potential of anammox bacteria as revealed by their core genome structure.</title>
        <authorList>
            <person name="Okubo T."/>
            <person name="Toyoda A."/>
            <person name="Fukuhara K."/>
            <person name="Uchiyama I."/>
            <person name="Harigaya Y."/>
            <person name="Kuroiwa M."/>
            <person name="Suzuki T."/>
            <person name="Murakami Y."/>
            <person name="Suwa Y."/>
            <person name="Takami H."/>
        </authorList>
    </citation>
    <scope>NUCLEOTIDE SEQUENCE</scope>
    <source>
        <strain evidence="13">317325-2</strain>
    </source>
</reference>
<organism evidence="13 14">
    <name type="scientific">Candidatus Nitrosymbiomonas proteolyticus</name>
    <dbReference type="NCBI Taxonomy" id="2608984"/>
    <lineage>
        <taxon>Bacteria</taxon>
        <taxon>Bacillati</taxon>
        <taxon>Armatimonadota</taxon>
        <taxon>Armatimonadota incertae sedis</taxon>
        <taxon>Candidatus Nitrosymbiomonas</taxon>
    </lineage>
</organism>
<dbReference type="GO" id="GO:0097367">
    <property type="term" value="F:carbohydrate derivative binding"/>
    <property type="evidence" value="ECO:0007669"/>
    <property type="project" value="InterPro"/>
</dbReference>
<evidence type="ECO:0000259" key="11">
    <source>
        <dbReference type="PROSITE" id="PS51278"/>
    </source>
</evidence>
<sequence length="609" mass="66851">MCGIAGYVGPKNAVEVVFEQLKRLEYRGYDSAGIAYLNGGDISVLKKAGKLSELGRLIDERTPVSSLAIGHSRWATHGGPTDLNAHPHFDRYEQVSVIHNGIFENYLELKESLTSQGHVFQSETDTEVAAHVVGEEYSKGVPLEEAVRLAIRRLRGAYALVVVSKREPNKIVAARNASPIILGLADGEGLLASDIPALLPHTRQIAVLEDDRIAVVTTEGPRILDIDGRECPIEPLTVDWDVEAAEKGGHEHFMRKEIFEQPEVIRQALLGRIDEHNAIRLEQVFSEHVWTEIDRVNIIACGTAFHAGLLGKHMFEKLLRLPTDVFYSSEFRYGDPVLSPKSLAIFISQSGETADSLAALRLCKERRIRTLGIVNVVGSSIARECDRVVYTQAGPEVSVASTKAYVAQVLVLSLLALYVAQVREMPGVRVSQCVNELRKLPDRARAVLEDEGSVIRVAEKYLESHLYFYLGRGADAFVALEGALKMKEVAYVATQECPAGEMKHGPLALVQKGVMAVFGATDPTIHDKLVSNMREVQARGGTIVAITVDRPTPVRQTADELLLVPDTGFDFLNALLGVIPLQLLAYHVARLKGCEIDQPRNLAKSVTVE</sequence>
<dbReference type="PANTHER" id="PTHR10937">
    <property type="entry name" value="GLUCOSAMINE--FRUCTOSE-6-PHOSPHATE AMINOTRANSFERASE, ISOMERIZING"/>
    <property type="match status" value="1"/>
</dbReference>
<evidence type="ECO:0000256" key="2">
    <source>
        <dbReference type="ARBA" id="ARBA00004496"/>
    </source>
</evidence>
<dbReference type="PANTHER" id="PTHR10937:SF0">
    <property type="entry name" value="GLUTAMINE--FRUCTOSE-6-PHOSPHATE TRANSAMINASE (ISOMERIZING)"/>
    <property type="match status" value="1"/>
</dbReference>
<dbReference type="EMBL" id="AP021858">
    <property type="protein sequence ID" value="BBO22917.1"/>
    <property type="molecule type" value="Genomic_DNA"/>
</dbReference>
<dbReference type="Gene3D" id="3.40.50.10490">
    <property type="entry name" value="Glucose-6-phosphate isomerase like protein, domain 1"/>
    <property type="match status" value="2"/>
</dbReference>
<feature type="domain" description="Glutamine amidotransferase type-2" evidence="11">
    <location>
        <begin position="2"/>
        <end position="219"/>
    </location>
</feature>
<evidence type="ECO:0000256" key="10">
    <source>
        <dbReference type="HAMAP-Rule" id="MF_00164"/>
    </source>
</evidence>
<keyword evidence="5 10" id="KW-0963">Cytoplasm</keyword>
<keyword evidence="6 10" id="KW-0032">Aminotransferase</keyword>
<dbReference type="InterPro" id="IPR035466">
    <property type="entry name" value="GlmS/AgaS_SIS"/>
</dbReference>
<dbReference type="GO" id="GO:0006002">
    <property type="term" value="P:fructose 6-phosphate metabolic process"/>
    <property type="evidence" value="ECO:0007669"/>
    <property type="project" value="TreeGrafter"/>
</dbReference>
<dbReference type="GO" id="GO:0005975">
    <property type="term" value="P:carbohydrate metabolic process"/>
    <property type="evidence" value="ECO:0007669"/>
    <property type="project" value="UniProtKB-UniRule"/>
</dbReference>
<dbReference type="NCBIfam" id="TIGR01135">
    <property type="entry name" value="glmS"/>
    <property type="match status" value="1"/>
</dbReference>
<dbReference type="SUPFAM" id="SSF56235">
    <property type="entry name" value="N-terminal nucleophile aminohydrolases (Ntn hydrolases)"/>
    <property type="match status" value="1"/>
</dbReference>
<dbReference type="InterPro" id="IPR017932">
    <property type="entry name" value="GATase_2_dom"/>
</dbReference>
<dbReference type="GO" id="GO:0004360">
    <property type="term" value="F:glutamine-fructose-6-phosphate transaminase (isomerizing) activity"/>
    <property type="evidence" value="ECO:0007669"/>
    <property type="project" value="UniProtKB-UniRule"/>
</dbReference>
<dbReference type="NCBIfam" id="NF001484">
    <property type="entry name" value="PRK00331.1"/>
    <property type="match status" value="1"/>
</dbReference>
<feature type="initiator methionine" description="Removed" evidence="10">
    <location>
        <position position="1"/>
    </location>
</feature>
<dbReference type="HAMAP" id="MF_00164">
    <property type="entry name" value="GlmS"/>
    <property type="match status" value="1"/>
</dbReference>
<dbReference type="InterPro" id="IPR047084">
    <property type="entry name" value="GFAT_N"/>
</dbReference>
<evidence type="ECO:0000256" key="8">
    <source>
        <dbReference type="ARBA" id="ARBA00022737"/>
    </source>
</evidence>
<dbReference type="Proteomes" id="UP000662873">
    <property type="component" value="Chromosome"/>
</dbReference>
<dbReference type="KEGG" id="npy:NPRO_05120"/>
<dbReference type="CDD" id="cd05008">
    <property type="entry name" value="SIS_GlmS_GlmD_1"/>
    <property type="match status" value="1"/>
</dbReference>
<name>A0A809S2X9_9BACT</name>
<dbReference type="PROSITE" id="PS51278">
    <property type="entry name" value="GATASE_TYPE_2"/>
    <property type="match status" value="1"/>
</dbReference>
<comment type="subcellular location">
    <subcellularLocation>
        <location evidence="2 10">Cytoplasm</location>
    </subcellularLocation>
</comment>
<dbReference type="InterPro" id="IPR005855">
    <property type="entry name" value="GFAT"/>
</dbReference>
<gene>
    <name evidence="10" type="primary">glmS</name>
    <name evidence="13" type="ORF">NPRO_05120</name>
</gene>
<dbReference type="GO" id="GO:0006047">
    <property type="term" value="P:UDP-N-acetylglucosamine metabolic process"/>
    <property type="evidence" value="ECO:0007669"/>
    <property type="project" value="TreeGrafter"/>
</dbReference>
<dbReference type="InterPro" id="IPR029055">
    <property type="entry name" value="Ntn_hydrolases_N"/>
</dbReference>
<dbReference type="Pfam" id="PF01380">
    <property type="entry name" value="SIS"/>
    <property type="match status" value="2"/>
</dbReference>
<evidence type="ECO:0000256" key="4">
    <source>
        <dbReference type="ARBA" id="ARBA00016090"/>
    </source>
</evidence>
<comment type="catalytic activity">
    <reaction evidence="1 10">
        <text>D-fructose 6-phosphate + L-glutamine = D-glucosamine 6-phosphate + L-glutamate</text>
        <dbReference type="Rhea" id="RHEA:13237"/>
        <dbReference type="ChEBI" id="CHEBI:29985"/>
        <dbReference type="ChEBI" id="CHEBI:58359"/>
        <dbReference type="ChEBI" id="CHEBI:58725"/>
        <dbReference type="ChEBI" id="CHEBI:61527"/>
        <dbReference type="EC" id="2.6.1.16"/>
    </reaction>
</comment>
<evidence type="ECO:0000256" key="5">
    <source>
        <dbReference type="ARBA" id="ARBA00022490"/>
    </source>
</evidence>
<feature type="active site" description="For Fru-6P isomerization activity" evidence="10">
    <location>
        <position position="604"/>
    </location>
</feature>
<dbReference type="FunFam" id="3.60.20.10:FF:000006">
    <property type="entry name" value="Glutamine--fructose-6-phosphate aminotransferase [isomerizing]"/>
    <property type="match status" value="1"/>
</dbReference>
<proteinExistence type="inferred from homology"/>
<dbReference type="InterPro" id="IPR046348">
    <property type="entry name" value="SIS_dom_sf"/>
</dbReference>
<evidence type="ECO:0000256" key="9">
    <source>
        <dbReference type="ARBA" id="ARBA00022962"/>
    </source>
</evidence>
<evidence type="ECO:0000256" key="6">
    <source>
        <dbReference type="ARBA" id="ARBA00022576"/>
    </source>
</evidence>
<dbReference type="InterPro" id="IPR001347">
    <property type="entry name" value="SIS_dom"/>
</dbReference>
<feature type="active site" description="Nucleophile; for GATase activity" evidence="10">
    <location>
        <position position="2"/>
    </location>
</feature>
<dbReference type="InterPro" id="IPR035490">
    <property type="entry name" value="GlmS/FrlB_SIS"/>
</dbReference>
<dbReference type="SUPFAM" id="SSF53697">
    <property type="entry name" value="SIS domain"/>
    <property type="match status" value="1"/>
</dbReference>
<evidence type="ECO:0000313" key="14">
    <source>
        <dbReference type="Proteomes" id="UP000662873"/>
    </source>
</evidence>
<feature type="domain" description="SIS" evidence="12">
    <location>
        <begin position="457"/>
        <end position="599"/>
    </location>
</feature>
<dbReference type="EC" id="2.6.1.16" evidence="3 10"/>
<keyword evidence="7 10" id="KW-0808">Transferase</keyword>
<evidence type="ECO:0000256" key="7">
    <source>
        <dbReference type="ARBA" id="ARBA00022679"/>
    </source>
</evidence>
<dbReference type="GO" id="GO:0005829">
    <property type="term" value="C:cytosol"/>
    <property type="evidence" value="ECO:0007669"/>
    <property type="project" value="TreeGrafter"/>
</dbReference>
<evidence type="ECO:0000259" key="12">
    <source>
        <dbReference type="PROSITE" id="PS51464"/>
    </source>
</evidence>
<dbReference type="PROSITE" id="PS51464">
    <property type="entry name" value="SIS"/>
    <property type="match status" value="2"/>
</dbReference>
<feature type="domain" description="SIS" evidence="12">
    <location>
        <begin position="281"/>
        <end position="425"/>
    </location>
</feature>
<evidence type="ECO:0000256" key="3">
    <source>
        <dbReference type="ARBA" id="ARBA00012916"/>
    </source>
</evidence>
<protein>
    <recommendedName>
        <fullName evidence="4 10">Glutamine--fructose-6-phosphate aminotransferase [isomerizing]</fullName>
        <ecNumber evidence="3 10">2.6.1.16</ecNumber>
    </recommendedName>
    <alternativeName>
        <fullName evidence="10">D-fructose-6-phosphate amidotransferase</fullName>
    </alternativeName>
    <alternativeName>
        <fullName evidence="10">GFAT</fullName>
    </alternativeName>
    <alternativeName>
        <fullName evidence="10">Glucosamine-6-phosphate synthase</fullName>
    </alternativeName>
    <alternativeName>
        <fullName evidence="10">Hexosephosphate aminotransferase</fullName>
    </alternativeName>
    <alternativeName>
        <fullName evidence="10">L-glutamine--D-fructose-6-phosphate amidotransferase</fullName>
    </alternativeName>
</protein>
<dbReference type="GO" id="GO:0006487">
    <property type="term" value="P:protein N-linked glycosylation"/>
    <property type="evidence" value="ECO:0007669"/>
    <property type="project" value="TreeGrafter"/>
</dbReference>
<dbReference type="Gene3D" id="3.60.20.10">
    <property type="entry name" value="Glutamine Phosphoribosylpyrophosphate, subunit 1, domain 1"/>
    <property type="match status" value="1"/>
</dbReference>
<evidence type="ECO:0000313" key="13">
    <source>
        <dbReference type="EMBL" id="BBO22917.1"/>
    </source>
</evidence>
<dbReference type="FunFam" id="3.40.50.10490:FF:000001">
    <property type="entry name" value="Glutamine--fructose-6-phosphate aminotransferase [isomerizing]"/>
    <property type="match status" value="1"/>
</dbReference>
<dbReference type="CDD" id="cd00714">
    <property type="entry name" value="GFAT"/>
    <property type="match status" value="1"/>
</dbReference>
<evidence type="ECO:0000256" key="1">
    <source>
        <dbReference type="ARBA" id="ARBA00001031"/>
    </source>
</evidence>
<keyword evidence="9" id="KW-0315">Glutamine amidotransferase</keyword>
<comment type="function">
    <text evidence="10">Catalyzes the first step in hexosamine metabolism, converting fructose-6P into glucosamine-6P using glutamine as a nitrogen source.</text>
</comment>
<comment type="subunit">
    <text evidence="10">Homodimer.</text>
</comment>
<dbReference type="AlphaFoldDB" id="A0A809S2X9"/>
<dbReference type="CDD" id="cd05009">
    <property type="entry name" value="SIS_GlmS_GlmD_2"/>
    <property type="match status" value="1"/>
</dbReference>
<keyword evidence="8" id="KW-0677">Repeat</keyword>